<gene>
    <name evidence="1" type="ORF">OXU80_02850</name>
</gene>
<evidence type="ECO:0000313" key="1">
    <source>
        <dbReference type="EMBL" id="WAJ29195.1"/>
    </source>
</evidence>
<reference evidence="1" key="1">
    <citation type="submission" date="2022-11" db="EMBL/GenBank/DDBJ databases">
        <title>beta-Carotene-producing bacterium, Jeongeuplla avenae sp. nov., alleviates the salt stress of Arabidopsis seedlings.</title>
        <authorList>
            <person name="Jiang L."/>
            <person name="Lee J."/>
        </authorList>
    </citation>
    <scope>NUCLEOTIDE SEQUENCE</scope>
    <source>
        <strain evidence="1">DY_R2A_6</strain>
    </source>
</reference>
<name>A0ACD4NRC3_9HYPH</name>
<keyword evidence="2" id="KW-1185">Reference proteome</keyword>
<evidence type="ECO:0000313" key="2">
    <source>
        <dbReference type="Proteomes" id="UP001163223"/>
    </source>
</evidence>
<proteinExistence type="predicted"/>
<sequence length="280" mass="30568">MGVRLVLVVLDGLPCRNARRLMGNLEGWVESGEARVWRMRSVLPSTSASCYASLHTGTLPQRHGVFGNEAVRRLDVPDIFSEANRAGLVTAAVAHSFFSELFVRGPFDPVRDLELDEPGAPIRHGRFYTMAGYNRHNYMIPSDADLLALATRLMERNGADYALLHTCTPDSLGHMYGPDGPEMEAALFRLDAQLAPFIRRWRAAGWEVIVTSDHGQSATGHHGGTDPDMRDVALHYFGAAEGPSPDALLSQLQLAPSILQRLGVPLPTSMASPPFLVDAT</sequence>
<dbReference type="EMBL" id="CP113520">
    <property type="protein sequence ID" value="WAJ29195.1"/>
    <property type="molecule type" value="Genomic_DNA"/>
</dbReference>
<protein>
    <submittedName>
        <fullName evidence="1">Alkaline phosphatase family protein</fullName>
    </submittedName>
</protein>
<dbReference type="Proteomes" id="UP001163223">
    <property type="component" value="Chromosome"/>
</dbReference>
<accession>A0ACD4NRC3</accession>
<organism evidence="1 2">
    <name type="scientific">Antarcticirhabdus aurantiaca</name>
    <dbReference type="NCBI Taxonomy" id="2606717"/>
    <lineage>
        <taxon>Bacteria</taxon>
        <taxon>Pseudomonadati</taxon>
        <taxon>Pseudomonadota</taxon>
        <taxon>Alphaproteobacteria</taxon>
        <taxon>Hyphomicrobiales</taxon>
        <taxon>Aurantimonadaceae</taxon>
        <taxon>Antarcticirhabdus</taxon>
    </lineage>
</organism>